<dbReference type="Pfam" id="PF01400">
    <property type="entry name" value="Astacin"/>
    <property type="match status" value="1"/>
</dbReference>
<dbReference type="SUPFAM" id="SSF55486">
    <property type="entry name" value="Metalloproteases ('zincins'), catalytic domain"/>
    <property type="match status" value="1"/>
</dbReference>
<name>A0AAV4PGE1_CAEEX</name>
<dbReference type="Proteomes" id="UP001054945">
    <property type="component" value="Unassembled WGS sequence"/>
</dbReference>
<dbReference type="GO" id="GO:0006508">
    <property type="term" value="P:proteolysis"/>
    <property type="evidence" value="ECO:0007669"/>
    <property type="project" value="UniProtKB-KW"/>
</dbReference>
<evidence type="ECO:0000256" key="6">
    <source>
        <dbReference type="ARBA" id="ARBA00023049"/>
    </source>
</evidence>
<accession>A0AAV4PGE1</accession>
<dbReference type="EMBL" id="BPLR01004426">
    <property type="protein sequence ID" value="GIX94766.1"/>
    <property type="molecule type" value="Genomic_DNA"/>
</dbReference>
<dbReference type="InterPro" id="IPR024079">
    <property type="entry name" value="MetalloPept_cat_dom_sf"/>
</dbReference>
<keyword evidence="11" id="KW-1185">Reference proteome</keyword>
<dbReference type="GO" id="GO:0046872">
    <property type="term" value="F:metal ion binding"/>
    <property type="evidence" value="ECO:0007669"/>
    <property type="project" value="UniProtKB-KW"/>
</dbReference>
<evidence type="ECO:0000313" key="10">
    <source>
        <dbReference type="EMBL" id="GIX94766.1"/>
    </source>
</evidence>
<evidence type="ECO:0000256" key="1">
    <source>
        <dbReference type="ARBA" id="ARBA00001947"/>
    </source>
</evidence>
<evidence type="ECO:0000259" key="9">
    <source>
        <dbReference type="PROSITE" id="PS51864"/>
    </source>
</evidence>
<dbReference type="PANTHER" id="PTHR10127">
    <property type="entry name" value="DISCOIDIN, CUB, EGF, LAMININ , AND ZINC METALLOPROTEASE DOMAIN CONTAINING"/>
    <property type="match status" value="1"/>
</dbReference>
<gene>
    <name evidence="10" type="ORF">CEXT_565901</name>
</gene>
<dbReference type="Gene3D" id="3.40.390.10">
    <property type="entry name" value="Collagenase (Catalytic Domain)"/>
    <property type="match status" value="1"/>
</dbReference>
<dbReference type="PROSITE" id="PS51864">
    <property type="entry name" value="ASTACIN"/>
    <property type="match status" value="1"/>
</dbReference>
<feature type="domain" description="Peptidase M12A" evidence="9">
    <location>
        <begin position="1"/>
        <end position="69"/>
    </location>
</feature>
<evidence type="ECO:0000256" key="7">
    <source>
        <dbReference type="PROSITE-ProRule" id="PRU01211"/>
    </source>
</evidence>
<keyword evidence="2" id="KW-0645">Protease</keyword>
<keyword evidence="6" id="KW-0482">Metalloprotease</keyword>
<evidence type="ECO:0000256" key="2">
    <source>
        <dbReference type="ARBA" id="ARBA00022670"/>
    </source>
</evidence>
<keyword evidence="5" id="KW-0862">Zinc</keyword>
<evidence type="ECO:0000256" key="3">
    <source>
        <dbReference type="ARBA" id="ARBA00022723"/>
    </source>
</evidence>
<keyword evidence="3" id="KW-0479">Metal-binding</keyword>
<dbReference type="GO" id="GO:0004222">
    <property type="term" value="F:metalloendopeptidase activity"/>
    <property type="evidence" value="ECO:0007669"/>
    <property type="project" value="InterPro"/>
</dbReference>
<protein>
    <recommendedName>
        <fullName evidence="9">Peptidase M12A domain-containing protein</fullName>
    </recommendedName>
</protein>
<dbReference type="AlphaFoldDB" id="A0AAV4PGE1"/>
<comment type="cofactor">
    <cofactor evidence="1">
        <name>Zn(2+)</name>
        <dbReference type="ChEBI" id="CHEBI:29105"/>
    </cofactor>
</comment>
<evidence type="ECO:0000256" key="8">
    <source>
        <dbReference type="SAM" id="MobiDB-lite"/>
    </source>
</evidence>
<feature type="active site" evidence="7">
    <location>
        <position position="61"/>
    </location>
</feature>
<dbReference type="PANTHER" id="PTHR10127:SF780">
    <property type="entry name" value="METALLOENDOPEPTIDASE"/>
    <property type="match status" value="1"/>
</dbReference>
<feature type="compositionally biased region" description="Basic residues" evidence="8">
    <location>
        <begin position="161"/>
        <end position="173"/>
    </location>
</feature>
<evidence type="ECO:0000313" key="11">
    <source>
        <dbReference type="Proteomes" id="UP001054945"/>
    </source>
</evidence>
<dbReference type="InterPro" id="IPR001506">
    <property type="entry name" value="Peptidase_M12A"/>
</dbReference>
<organism evidence="10 11">
    <name type="scientific">Caerostris extrusa</name>
    <name type="common">Bark spider</name>
    <name type="synonym">Caerostris bankana</name>
    <dbReference type="NCBI Taxonomy" id="172846"/>
    <lineage>
        <taxon>Eukaryota</taxon>
        <taxon>Metazoa</taxon>
        <taxon>Ecdysozoa</taxon>
        <taxon>Arthropoda</taxon>
        <taxon>Chelicerata</taxon>
        <taxon>Arachnida</taxon>
        <taxon>Araneae</taxon>
        <taxon>Araneomorphae</taxon>
        <taxon>Entelegynae</taxon>
        <taxon>Araneoidea</taxon>
        <taxon>Araneidae</taxon>
        <taxon>Caerostris</taxon>
    </lineage>
</organism>
<feature type="region of interest" description="Disordered" evidence="8">
    <location>
        <begin position="161"/>
        <end position="181"/>
    </location>
</feature>
<feature type="compositionally biased region" description="Polar residues" evidence="8">
    <location>
        <begin position="217"/>
        <end position="231"/>
    </location>
</feature>
<evidence type="ECO:0000256" key="5">
    <source>
        <dbReference type="ARBA" id="ARBA00022833"/>
    </source>
</evidence>
<comment type="caution">
    <text evidence="10">The sequence shown here is derived from an EMBL/GenBank/DDBJ whole genome shotgun (WGS) entry which is preliminary data.</text>
</comment>
<comment type="caution">
    <text evidence="7">Lacks conserved residue(s) required for the propagation of feature annotation.</text>
</comment>
<reference evidence="10 11" key="1">
    <citation type="submission" date="2021-06" db="EMBL/GenBank/DDBJ databases">
        <title>Caerostris extrusa draft genome.</title>
        <authorList>
            <person name="Kono N."/>
            <person name="Arakawa K."/>
        </authorList>
    </citation>
    <scope>NUCLEOTIDE SEQUENCE [LARGE SCALE GENOMIC DNA]</scope>
</reference>
<proteinExistence type="predicted"/>
<evidence type="ECO:0000256" key="4">
    <source>
        <dbReference type="ARBA" id="ARBA00022801"/>
    </source>
</evidence>
<feature type="region of interest" description="Disordered" evidence="8">
    <location>
        <begin position="217"/>
        <end position="237"/>
    </location>
</feature>
<sequence length="428" mass="48378">MEAMEEFRSKTCIRFIPRLEEETPFIMIAPGTGCSATVGRKEKGKLFISDGCKSKGIIIHELMHVLGFFFTNTADRTGTNMSRSTGRTLKKVSKKRCKNCELKMRDASDISNLNHLPDFRFIMQPELAIQKLQEALRKSSAQRKHPVRLRLHHALRRKKLCQKQEHPHHHTLGGKREDWDREEDSACTTLQRLMRYIVIQRDDTEQDINISTTELPRTNKLSKPTSRTGSIPSIGAHTPMPKISLSTILKKIPTRKTVAAMIMSTPTTKLPQQVHFPNYDAGSEHEIVGQIETEATIRIFSLCTFRCGPKESKKSTPPVKLPAEEYGDIPEYLIERVPAVPEYTDSAFSLKRGLTQGYSKQPEVDDGIDDPPIVETISDEKRSSSCQVSEPLALQMDFRSVPELLSAALRQTDVFSLCVCVALFVAQW</sequence>
<keyword evidence="4" id="KW-0378">Hydrolase</keyword>